<dbReference type="OrthoDB" id="24683at2759"/>
<organism evidence="2 3">
    <name type="scientific">Brachionus plicatilis</name>
    <name type="common">Marine rotifer</name>
    <name type="synonym">Brachionus muelleri</name>
    <dbReference type="NCBI Taxonomy" id="10195"/>
    <lineage>
        <taxon>Eukaryota</taxon>
        <taxon>Metazoa</taxon>
        <taxon>Spiralia</taxon>
        <taxon>Gnathifera</taxon>
        <taxon>Rotifera</taxon>
        <taxon>Eurotatoria</taxon>
        <taxon>Monogononta</taxon>
        <taxon>Pseudotrocha</taxon>
        <taxon>Ploima</taxon>
        <taxon>Brachionidae</taxon>
        <taxon>Brachionus</taxon>
    </lineage>
</organism>
<protein>
    <submittedName>
        <fullName evidence="2">Uncharacterized protein</fullName>
    </submittedName>
</protein>
<evidence type="ECO:0000313" key="3">
    <source>
        <dbReference type="Proteomes" id="UP000276133"/>
    </source>
</evidence>
<dbReference type="GO" id="GO:0006434">
    <property type="term" value="P:seryl-tRNA aminoacylation"/>
    <property type="evidence" value="ECO:0007669"/>
    <property type="project" value="InterPro"/>
</dbReference>
<proteinExistence type="predicted"/>
<reference evidence="2 3" key="1">
    <citation type="journal article" date="2018" name="Sci. Rep.">
        <title>Genomic signatures of local adaptation to the degree of environmental predictability in rotifers.</title>
        <authorList>
            <person name="Franch-Gras L."/>
            <person name="Hahn C."/>
            <person name="Garcia-Roger E.M."/>
            <person name="Carmona M.J."/>
            <person name="Serra M."/>
            <person name="Gomez A."/>
        </authorList>
    </citation>
    <scope>NUCLEOTIDE SEQUENCE [LARGE SCALE GENOMIC DNA]</scope>
    <source>
        <strain evidence="2">HYR1</strain>
    </source>
</reference>
<accession>A0A3M7QNY9</accession>
<dbReference type="Proteomes" id="UP000276133">
    <property type="component" value="Unassembled WGS sequence"/>
</dbReference>
<feature type="coiled-coil region" evidence="1">
    <location>
        <begin position="102"/>
        <end position="165"/>
    </location>
</feature>
<dbReference type="GO" id="GO:0005524">
    <property type="term" value="F:ATP binding"/>
    <property type="evidence" value="ECO:0007669"/>
    <property type="project" value="InterPro"/>
</dbReference>
<name>A0A3M7QNY9_BRAPC</name>
<comment type="caution">
    <text evidence="2">The sequence shown here is derived from an EMBL/GenBank/DDBJ whole genome shotgun (WGS) entry which is preliminary data.</text>
</comment>
<gene>
    <name evidence="2" type="ORF">BpHYR1_037639</name>
</gene>
<dbReference type="InterPro" id="IPR002317">
    <property type="entry name" value="Ser-tRNA-ligase_type_1"/>
</dbReference>
<dbReference type="SUPFAM" id="SSF46589">
    <property type="entry name" value="tRNA-binding arm"/>
    <property type="match status" value="1"/>
</dbReference>
<dbReference type="EMBL" id="REGN01005551">
    <property type="protein sequence ID" value="RNA12949.1"/>
    <property type="molecule type" value="Genomic_DNA"/>
</dbReference>
<dbReference type="Gene3D" id="1.10.287.40">
    <property type="entry name" value="Serine-tRNA synthetase, tRNA binding domain"/>
    <property type="match status" value="1"/>
</dbReference>
<dbReference type="InterPro" id="IPR010978">
    <property type="entry name" value="tRNA-bd_arm"/>
</dbReference>
<dbReference type="SUPFAM" id="SSF55681">
    <property type="entry name" value="Class II aaRS and biotin synthetases"/>
    <property type="match status" value="1"/>
</dbReference>
<evidence type="ECO:0000256" key="1">
    <source>
        <dbReference type="SAM" id="Coils"/>
    </source>
</evidence>
<dbReference type="Gene3D" id="3.30.930.10">
    <property type="entry name" value="Bira Bifunctional Protein, Domain 2"/>
    <property type="match status" value="1"/>
</dbReference>
<sequence>MQRLIFKKLSVKFKKNFSFCSTHRSQKWDENGYRSVPHYTQKSSLYIKPTEDCIFPKIISPELNMDRLFDTKNILRSMLNLNLAARHIHLNLDHLQKDFFKMRSLEDQMDLLKKEKDQISEQINALVKSQGGAGSKKKTMQSQKAKQLLKSANEVKIKINQISKELVPLQEIVNIACLRLPNTLHYSTLYLHKYHLNQFLDNELFIYTEPKDEQARSVLFEFNSRDIGNIKNRGYLLDGANNWQTVLQDSVVIQGKNHPAKYSGKNLDNWSFIEQSAIDSVLNNRYLCGTYAKLEQCLSDFFLSKIQELDKEENFEYIKSASMFKSALVEGCGKKFNDFRNNFNVVRFGNFASNIELLHLAGSSSISALVLNFVRTSIKRKYLPWTVFTNGKTYSPKKGQLNTIDFLTLTDDNSSFLYKFDKESKSEEGLTDEFLKLILKNGKSYLFDLKKELEKYLIKPDTSGLCHNQKSIDQIIASYLKLFIYAYREFDIAIRFVCINAYDLNSRDSFKIKVEAYLPSEQNYVAIGEVCLLNDYISSRLQIRVDDESSSIKHVNMVYCRLVDLSVFTQIMVESNLKASSQQSLDDIEKNLVFELPNALAKHYSLNQVLIFLNKILAGSINVSLMSNLTGILNNYAPKIQGEFEEYVQGQYVEELDVREYFYYLDQHGQFK</sequence>
<keyword evidence="3" id="KW-1185">Reference proteome</keyword>
<dbReference type="GO" id="GO:0004828">
    <property type="term" value="F:serine-tRNA ligase activity"/>
    <property type="evidence" value="ECO:0007669"/>
    <property type="project" value="InterPro"/>
</dbReference>
<evidence type="ECO:0000313" key="2">
    <source>
        <dbReference type="EMBL" id="RNA12949.1"/>
    </source>
</evidence>
<dbReference type="PANTHER" id="PTHR11778">
    <property type="entry name" value="SERYL-TRNA SYNTHETASE"/>
    <property type="match status" value="1"/>
</dbReference>
<dbReference type="InterPro" id="IPR045864">
    <property type="entry name" value="aa-tRNA-synth_II/BPL/LPL"/>
</dbReference>
<dbReference type="InterPro" id="IPR042103">
    <property type="entry name" value="SerRS_1_N_sf"/>
</dbReference>
<dbReference type="AlphaFoldDB" id="A0A3M7QNY9"/>
<keyword evidence="1" id="KW-0175">Coiled coil</keyword>